<dbReference type="Pfam" id="PF01551">
    <property type="entry name" value="Peptidase_M23"/>
    <property type="match status" value="1"/>
</dbReference>
<evidence type="ECO:0000313" key="4">
    <source>
        <dbReference type="EMBL" id="SER23733.1"/>
    </source>
</evidence>
<feature type="signal peptide" evidence="2">
    <location>
        <begin position="1"/>
        <end position="30"/>
    </location>
</feature>
<dbReference type="PANTHER" id="PTHR21666">
    <property type="entry name" value="PEPTIDASE-RELATED"/>
    <property type="match status" value="1"/>
</dbReference>
<evidence type="ECO:0000313" key="5">
    <source>
        <dbReference type="Proteomes" id="UP000199051"/>
    </source>
</evidence>
<dbReference type="CDD" id="cd12797">
    <property type="entry name" value="M23_peptidase"/>
    <property type="match status" value="1"/>
</dbReference>
<keyword evidence="4" id="KW-0378">Hydrolase</keyword>
<dbReference type="Gene3D" id="2.70.70.10">
    <property type="entry name" value="Glucose Permease (Domain IIA)"/>
    <property type="match status" value="1"/>
</dbReference>
<dbReference type="STRING" id="155974.SAMN04487818_102188"/>
<dbReference type="Proteomes" id="UP000199051">
    <property type="component" value="Unassembled WGS sequence"/>
</dbReference>
<dbReference type="PANTHER" id="PTHR21666:SF289">
    <property type="entry name" value="L-ALA--D-GLU ENDOPEPTIDASE"/>
    <property type="match status" value="1"/>
</dbReference>
<dbReference type="InterPro" id="IPR006311">
    <property type="entry name" value="TAT_signal"/>
</dbReference>
<dbReference type="InterPro" id="IPR050570">
    <property type="entry name" value="Cell_wall_metabolism_enzyme"/>
</dbReference>
<sequence>MTRPHRRRATAIALAAAAAAVAFVPFSAEAGQQAGLADSVTDTLLAERGPAVAAQRGVAALARHAVVEPRREASDWSFGAATIPGDAAVHAPDASLYVAHRVAGRWQVGVLGSDTFVALTRQAPDSVVSADEKGLFKQNHAAAGPGAAARSVETGLALPVNASSNVGWGGGPHANDGSGSLYSSLDFGGSGTEVRAAAAGKIYRACVDAGSNQTALILIVHANGYTTGYYHLNQRSNFPADGTSVDLGYSLGTAGTNTVCGGSANGAHVHFTLRSGDRNNLAFESVIGKTIGGWTFHTNGSNYDGYATHGNTKVQDGGTLYNYGRYTGNGPYAATVSSSNGANVRYNTNTSASSTMYTAPNGRALALSCKTTGSAVNNNTTWYRLTDTDYVAASLISTTATIPNC</sequence>
<dbReference type="SUPFAM" id="SSF51261">
    <property type="entry name" value="Duplicated hybrid motif"/>
    <property type="match status" value="1"/>
</dbReference>
<organism evidence="4 5">
    <name type="scientific">Actinokineospora terrae</name>
    <dbReference type="NCBI Taxonomy" id="155974"/>
    <lineage>
        <taxon>Bacteria</taxon>
        <taxon>Bacillati</taxon>
        <taxon>Actinomycetota</taxon>
        <taxon>Actinomycetes</taxon>
        <taxon>Pseudonocardiales</taxon>
        <taxon>Pseudonocardiaceae</taxon>
        <taxon>Actinokineospora</taxon>
    </lineage>
</organism>
<protein>
    <submittedName>
        <fullName evidence="4">LasA protease</fullName>
    </submittedName>
</protein>
<keyword evidence="5" id="KW-1185">Reference proteome</keyword>
<evidence type="ECO:0000256" key="2">
    <source>
        <dbReference type="SAM" id="SignalP"/>
    </source>
</evidence>
<dbReference type="PROSITE" id="PS51318">
    <property type="entry name" value="TAT"/>
    <property type="match status" value="1"/>
</dbReference>
<feature type="chain" id="PRO_5011646198" evidence="2">
    <location>
        <begin position="31"/>
        <end position="405"/>
    </location>
</feature>
<dbReference type="InterPro" id="IPR011055">
    <property type="entry name" value="Dup_hybrid_motif"/>
</dbReference>
<gene>
    <name evidence="4" type="ORF">SAMN04487818_102188</name>
</gene>
<dbReference type="InterPro" id="IPR016047">
    <property type="entry name" value="M23ase_b-sheet_dom"/>
</dbReference>
<evidence type="ECO:0000256" key="1">
    <source>
        <dbReference type="ARBA" id="ARBA00022729"/>
    </source>
</evidence>
<keyword evidence="1 2" id="KW-0732">Signal</keyword>
<evidence type="ECO:0000259" key="3">
    <source>
        <dbReference type="Pfam" id="PF01551"/>
    </source>
</evidence>
<dbReference type="RefSeq" id="WP_143073345.1">
    <property type="nucleotide sequence ID" value="NZ_FOGI01000002.1"/>
</dbReference>
<keyword evidence="4" id="KW-0645">Protease</keyword>
<name>A0A1H9MKQ3_9PSEU</name>
<reference evidence="5" key="1">
    <citation type="submission" date="2016-10" db="EMBL/GenBank/DDBJ databases">
        <authorList>
            <person name="Varghese N."/>
            <person name="Submissions S."/>
        </authorList>
    </citation>
    <scope>NUCLEOTIDE SEQUENCE [LARGE SCALE GENOMIC DNA]</scope>
    <source>
        <strain evidence="5">DSM 44260</strain>
    </source>
</reference>
<dbReference type="EMBL" id="FOGI01000002">
    <property type="protein sequence ID" value="SER23733.1"/>
    <property type="molecule type" value="Genomic_DNA"/>
</dbReference>
<feature type="domain" description="M23ase beta-sheet core" evidence="3">
    <location>
        <begin position="186"/>
        <end position="277"/>
    </location>
</feature>
<dbReference type="AlphaFoldDB" id="A0A1H9MKQ3"/>
<dbReference type="GO" id="GO:0004222">
    <property type="term" value="F:metalloendopeptidase activity"/>
    <property type="evidence" value="ECO:0007669"/>
    <property type="project" value="TreeGrafter"/>
</dbReference>
<proteinExistence type="predicted"/>
<accession>A0A1H9MKQ3</accession>
<dbReference type="GO" id="GO:0006508">
    <property type="term" value="P:proteolysis"/>
    <property type="evidence" value="ECO:0007669"/>
    <property type="project" value="UniProtKB-KW"/>
</dbReference>